<name>A0A2L2YFN7_PARTP</name>
<evidence type="ECO:0000313" key="2">
    <source>
        <dbReference type="EMBL" id="LAA06963.1"/>
    </source>
</evidence>
<dbReference type="EMBL" id="IAAA01027623">
    <property type="protein sequence ID" value="LAA06963.1"/>
    <property type="molecule type" value="mRNA"/>
</dbReference>
<dbReference type="InterPro" id="IPR027417">
    <property type="entry name" value="P-loop_NTPase"/>
</dbReference>
<accession>A0A2L2YFN7</accession>
<organism evidence="2">
    <name type="scientific">Parasteatoda tepidariorum</name>
    <name type="common">Common house spider</name>
    <name type="synonym">Achaearanea tepidariorum</name>
    <dbReference type="NCBI Taxonomy" id="114398"/>
    <lineage>
        <taxon>Eukaryota</taxon>
        <taxon>Metazoa</taxon>
        <taxon>Ecdysozoa</taxon>
        <taxon>Arthropoda</taxon>
        <taxon>Chelicerata</taxon>
        <taxon>Arachnida</taxon>
        <taxon>Araneae</taxon>
        <taxon>Araneomorphae</taxon>
        <taxon>Entelegynae</taxon>
        <taxon>Araneoidea</taxon>
        <taxon>Theridiidae</taxon>
        <taxon>Parasteatoda</taxon>
    </lineage>
</organism>
<dbReference type="AlphaFoldDB" id="A0A2L2YFN7"/>
<evidence type="ECO:0000259" key="1">
    <source>
        <dbReference type="Pfam" id="PF13086"/>
    </source>
</evidence>
<sequence>MISWSYDWLSEFERQLKPELNLPPILPKSVELSQVRNTYSDEREYYNTYFKLLLFESWFKLYEAWKNNQRCVFQGKISDYEQKNEFNKYLIECFVPSTHIETLPKESCIVLVTFKSLGNSAIKMLGYVTKSMNRQFAATHDGEHEAYKALGVTENTGIYKFKITIYTAFKVDDINDRELISFQHLLNVRKILQQNDALMNLSKSTLSDAVLSPITSPNKFSASIPKEGMDYVTVMDQVCKRVTDQVPLLAMVHAEFSLTWERMTAVSYLIKKLQEKQPDAKVIICSKSENSLSDIAMYLKQHNPVYINTDRISDLRKYSLAKLTDKNKSIFRNTETDEAKVERMARNHVLATSDVILVLLLGLENDDCSVMKLVKEFNIACCILDEAHMCNEPESIIPLTYGIKKYVLLGNKNLLCNVSPYTITYDYNRSLLNRASL</sequence>
<feature type="domain" description="DNA2/NAM7 helicase helicase" evidence="1">
    <location>
        <begin position="320"/>
        <end position="410"/>
    </location>
</feature>
<dbReference type="OrthoDB" id="6437886at2759"/>
<dbReference type="Gene3D" id="3.40.50.300">
    <property type="entry name" value="P-loop containing nucleotide triphosphate hydrolases"/>
    <property type="match status" value="1"/>
</dbReference>
<dbReference type="GO" id="GO:0004386">
    <property type="term" value="F:helicase activity"/>
    <property type="evidence" value="ECO:0007669"/>
    <property type="project" value="InterPro"/>
</dbReference>
<protein>
    <recommendedName>
        <fullName evidence="1">DNA2/NAM7 helicase helicase domain-containing protein</fullName>
    </recommendedName>
</protein>
<proteinExistence type="evidence at transcript level"/>
<reference evidence="2" key="1">
    <citation type="journal article" date="2016" name="Mol. Ecol. Resour.">
        <title>Evaluation of the impact of RNA preservation methods of spiders for de novo transcriptome assembly.</title>
        <authorList>
            <person name="Kono N."/>
            <person name="Nakamura H."/>
            <person name="Ito Y."/>
            <person name="Tomita M."/>
            <person name="Arakawa K."/>
        </authorList>
    </citation>
    <scope>NUCLEOTIDE SEQUENCE</scope>
    <source>
        <tissue evidence="2">Whole body</tissue>
    </source>
</reference>
<dbReference type="InterPro" id="IPR041677">
    <property type="entry name" value="DNA2/NAM7_AAA_11"/>
</dbReference>
<dbReference type="Pfam" id="PF13086">
    <property type="entry name" value="AAA_11"/>
    <property type="match status" value="1"/>
</dbReference>